<organism evidence="2 3">
    <name type="scientific">Schizosaccharomyces osmophilus</name>
    <dbReference type="NCBI Taxonomy" id="2545709"/>
    <lineage>
        <taxon>Eukaryota</taxon>
        <taxon>Fungi</taxon>
        <taxon>Dikarya</taxon>
        <taxon>Ascomycota</taxon>
        <taxon>Taphrinomycotina</taxon>
        <taxon>Schizosaccharomycetes</taxon>
        <taxon>Schizosaccharomycetales</taxon>
        <taxon>Schizosaccharomycetaceae</taxon>
        <taxon>Schizosaccharomyces</taxon>
    </lineage>
</organism>
<dbReference type="GeneID" id="80878530"/>
<dbReference type="AlphaFoldDB" id="A0AAF0AZW5"/>
<dbReference type="RefSeq" id="XP_056039636.1">
    <property type="nucleotide sequence ID" value="XM_056183841.1"/>
</dbReference>
<keyword evidence="1" id="KW-0732">Signal</keyword>
<name>A0AAF0AZW5_9SCHI</name>
<feature type="signal peptide" evidence="1">
    <location>
        <begin position="1"/>
        <end position="20"/>
    </location>
</feature>
<evidence type="ECO:0000313" key="2">
    <source>
        <dbReference type="EMBL" id="WBW75393.1"/>
    </source>
</evidence>
<reference evidence="2 3" key="1">
    <citation type="journal article" date="2023" name="G3 (Bethesda)">
        <title>A high-quality reference genome for the fission yeast Schizosaccharomyces osmophilus.</title>
        <authorList>
            <person name="Jia G.S."/>
            <person name="Zhang W.C."/>
            <person name="Liang Y."/>
            <person name="Liu X.H."/>
            <person name="Rhind N."/>
            <person name="Pidoux A."/>
            <person name="Brysch-Herzberg M."/>
            <person name="Du L.L."/>
        </authorList>
    </citation>
    <scope>NUCLEOTIDE SEQUENCE [LARGE SCALE GENOMIC DNA]</scope>
    <source>
        <strain evidence="2 3">CBS 15793</strain>
    </source>
</reference>
<accession>A0AAF0AZW5</accession>
<keyword evidence="3" id="KW-1185">Reference proteome</keyword>
<dbReference type="EMBL" id="CP115613">
    <property type="protein sequence ID" value="WBW75393.1"/>
    <property type="molecule type" value="Genomic_DNA"/>
</dbReference>
<proteinExistence type="predicted"/>
<protein>
    <submittedName>
        <fullName evidence="2">Schizosaccharomyces specific protein</fullName>
    </submittedName>
</protein>
<sequence length="104" mass="11511">MKFFSVVFFAVMAFIGITFASPVLEMQAFDDIHCKGSKSYAISLNDCQRFRNVASIKSYANRGVCTAYVYTSDDCSGEPILSQNIQGGCNNLDISFSGSWQFQC</sequence>
<evidence type="ECO:0000256" key="1">
    <source>
        <dbReference type="SAM" id="SignalP"/>
    </source>
</evidence>
<feature type="chain" id="PRO_5042103254" evidence="1">
    <location>
        <begin position="21"/>
        <end position="104"/>
    </location>
</feature>
<dbReference type="KEGG" id="som:SOMG_05066"/>
<evidence type="ECO:0000313" key="3">
    <source>
        <dbReference type="Proteomes" id="UP001212411"/>
    </source>
</evidence>
<dbReference type="Proteomes" id="UP001212411">
    <property type="component" value="Chromosome 3"/>
</dbReference>
<gene>
    <name evidence="2" type="ORF">SOMG_05066</name>
</gene>